<gene>
    <name evidence="1" type="ORF">DSCO28_03440</name>
</gene>
<evidence type="ECO:0000313" key="2">
    <source>
        <dbReference type="Proteomes" id="UP000425960"/>
    </source>
</evidence>
<accession>A0A5K7ZC90</accession>
<dbReference type="PANTHER" id="PTHR46656:SF3">
    <property type="entry name" value="PUTATIVE-RELATED"/>
    <property type="match status" value="1"/>
</dbReference>
<dbReference type="AlphaFoldDB" id="A0A5K7ZC90"/>
<dbReference type="RefSeq" id="WP_155320887.1">
    <property type="nucleotide sequence ID" value="NZ_AP021876.1"/>
</dbReference>
<dbReference type="KEGG" id="dov:DSCO28_03440"/>
<dbReference type="Gene3D" id="3.40.50.2000">
    <property type="entry name" value="Glycogen Phosphorylase B"/>
    <property type="match status" value="1"/>
</dbReference>
<organism evidence="1 2">
    <name type="scientific">Desulfosarcina ovata subsp. sediminis</name>
    <dbReference type="NCBI Taxonomy" id="885957"/>
    <lineage>
        <taxon>Bacteria</taxon>
        <taxon>Pseudomonadati</taxon>
        <taxon>Thermodesulfobacteriota</taxon>
        <taxon>Desulfobacteria</taxon>
        <taxon>Desulfobacterales</taxon>
        <taxon>Desulfosarcinaceae</taxon>
        <taxon>Desulfosarcina</taxon>
    </lineage>
</organism>
<dbReference type="Proteomes" id="UP000425960">
    <property type="component" value="Chromosome"/>
</dbReference>
<dbReference type="PANTHER" id="PTHR46656">
    <property type="entry name" value="PUTATIVE-RELATED"/>
    <property type="match status" value="1"/>
</dbReference>
<reference evidence="1 2" key="1">
    <citation type="submission" date="2019-11" db="EMBL/GenBank/DDBJ databases">
        <title>Comparative genomics of hydrocarbon-degrading Desulfosarcina strains.</title>
        <authorList>
            <person name="Watanabe M."/>
            <person name="Kojima H."/>
            <person name="Fukui M."/>
        </authorList>
    </citation>
    <scope>NUCLEOTIDE SEQUENCE [LARGE SCALE GENOMIC DNA]</scope>
    <source>
        <strain evidence="1 2">28bB2T</strain>
    </source>
</reference>
<dbReference type="Pfam" id="PF13692">
    <property type="entry name" value="Glyco_trans_1_4"/>
    <property type="match status" value="1"/>
</dbReference>
<name>A0A5K7ZC90_9BACT</name>
<dbReference type="CDD" id="cd03801">
    <property type="entry name" value="GT4_PimA-like"/>
    <property type="match status" value="1"/>
</dbReference>
<dbReference type="EMBL" id="AP021876">
    <property type="protein sequence ID" value="BBO79778.1"/>
    <property type="molecule type" value="Genomic_DNA"/>
</dbReference>
<dbReference type="SUPFAM" id="SSF53756">
    <property type="entry name" value="UDP-Glycosyltransferase/glycogen phosphorylase"/>
    <property type="match status" value="1"/>
</dbReference>
<proteinExistence type="predicted"/>
<sequence>MNTNLFQRFENDTLFLGLSSGKNFGWGVCSQYLIQELSTMTRTHVLSETAGSAVNAHLPGKLFVGLTDVQFYPLYDQARGRENYGYTFFENTLSAVSVENARRFDKILAGSTWCRDRMLEHGISNCGVLLQGIDPEKFHPVKKRRLSDAFVIFSGGKFELRKGQDLVLRAFKILQQKYSDIVLVNCWYNMWPNSVKLMGASPHIRMNCMDTRNWVSFMENVYAQNGLNPKQIKTLDIVPNYILRDIYAQTDIGLFPNRCEGGTNLVLMEYMACGKPVIVSNTSGHKDVVDSQNAILLNDLKPFHLKLDPGGSIMAHWEEPSIDEIVESIEYAYHHREKIQAQGDCAAERMKALTWRKSAESLMNSIGVTAHADRTQTN</sequence>
<protein>
    <submittedName>
        <fullName evidence="1">Uncharacterized protein</fullName>
    </submittedName>
</protein>
<evidence type="ECO:0000313" key="1">
    <source>
        <dbReference type="EMBL" id="BBO79778.1"/>
    </source>
</evidence>